<proteinExistence type="predicted"/>
<dbReference type="SUPFAM" id="SSF46785">
    <property type="entry name" value="Winged helix' DNA-binding domain"/>
    <property type="match status" value="1"/>
</dbReference>
<dbReference type="RefSeq" id="WP_189990704.1">
    <property type="nucleotide sequence ID" value="NZ_BMZS01000006.1"/>
</dbReference>
<name>A0A918XT31_9PROT</name>
<dbReference type="Pfam" id="PF13412">
    <property type="entry name" value="HTH_24"/>
    <property type="match status" value="1"/>
</dbReference>
<dbReference type="PROSITE" id="PS50956">
    <property type="entry name" value="HTH_ASNC_2"/>
    <property type="match status" value="1"/>
</dbReference>
<dbReference type="InterPro" id="IPR011008">
    <property type="entry name" value="Dimeric_a/b-barrel"/>
</dbReference>
<dbReference type="AlphaFoldDB" id="A0A918XT31"/>
<dbReference type="InterPro" id="IPR036388">
    <property type="entry name" value="WH-like_DNA-bd_sf"/>
</dbReference>
<dbReference type="SMART" id="SM00344">
    <property type="entry name" value="HTH_ASNC"/>
    <property type="match status" value="1"/>
</dbReference>
<dbReference type="GO" id="GO:0006355">
    <property type="term" value="P:regulation of DNA-templated transcription"/>
    <property type="evidence" value="ECO:0007669"/>
    <property type="project" value="UniProtKB-ARBA"/>
</dbReference>
<dbReference type="SUPFAM" id="SSF54909">
    <property type="entry name" value="Dimeric alpha+beta barrel"/>
    <property type="match status" value="1"/>
</dbReference>
<evidence type="ECO:0000313" key="6">
    <source>
        <dbReference type="Proteomes" id="UP000630353"/>
    </source>
</evidence>
<dbReference type="PANTHER" id="PTHR30154">
    <property type="entry name" value="LEUCINE-RESPONSIVE REGULATORY PROTEIN"/>
    <property type="match status" value="1"/>
</dbReference>
<dbReference type="PRINTS" id="PR00033">
    <property type="entry name" value="HTHASNC"/>
</dbReference>
<dbReference type="InterPro" id="IPR036390">
    <property type="entry name" value="WH_DNA-bd_sf"/>
</dbReference>
<dbReference type="Gene3D" id="3.30.70.920">
    <property type="match status" value="1"/>
</dbReference>
<dbReference type="GO" id="GO:0005829">
    <property type="term" value="C:cytosol"/>
    <property type="evidence" value="ECO:0007669"/>
    <property type="project" value="TreeGrafter"/>
</dbReference>
<protein>
    <submittedName>
        <fullName evidence="5">AsnC family transcriptional regulator</fullName>
    </submittedName>
</protein>
<dbReference type="GO" id="GO:0043565">
    <property type="term" value="F:sequence-specific DNA binding"/>
    <property type="evidence" value="ECO:0007669"/>
    <property type="project" value="InterPro"/>
</dbReference>
<dbReference type="Pfam" id="PF01037">
    <property type="entry name" value="AsnC_trans_reg"/>
    <property type="match status" value="1"/>
</dbReference>
<dbReference type="EMBL" id="BMZS01000006">
    <property type="protein sequence ID" value="GHD52676.1"/>
    <property type="molecule type" value="Genomic_DNA"/>
</dbReference>
<evidence type="ECO:0000256" key="1">
    <source>
        <dbReference type="ARBA" id="ARBA00023015"/>
    </source>
</evidence>
<dbReference type="InterPro" id="IPR019887">
    <property type="entry name" value="Tscrpt_reg_AsnC/Lrp_C"/>
</dbReference>
<dbReference type="Proteomes" id="UP000630353">
    <property type="component" value="Unassembled WGS sequence"/>
</dbReference>
<evidence type="ECO:0000313" key="5">
    <source>
        <dbReference type="EMBL" id="GHD52676.1"/>
    </source>
</evidence>
<evidence type="ECO:0000256" key="2">
    <source>
        <dbReference type="ARBA" id="ARBA00023125"/>
    </source>
</evidence>
<evidence type="ECO:0000259" key="4">
    <source>
        <dbReference type="PROSITE" id="PS50956"/>
    </source>
</evidence>
<dbReference type="InterPro" id="IPR019888">
    <property type="entry name" value="Tscrpt_reg_AsnC-like"/>
</dbReference>
<gene>
    <name evidence="5" type="ORF">GCM10017083_28410</name>
</gene>
<accession>A0A918XT31</accession>
<dbReference type="InterPro" id="IPR000485">
    <property type="entry name" value="AsnC-type_HTH_dom"/>
</dbReference>
<dbReference type="Gene3D" id="1.10.10.10">
    <property type="entry name" value="Winged helix-like DNA-binding domain superfamily/Winged helix DNA-binding domain"/>
    <property type="match status" value="1"/>
</dbReference>
<sequence>MSSKTERGGPRQPRLDRHDVGILKALMRDGRMTKARLAETVNLTASPCWERLKRLEDARIITGYAARVDVKKLAPATVVMVELSLRQHRAVDFERFERAVREIPEIVECQATGGGVDYVMKVVAPDVDAYQRLMDDLLGRDLEIERYYSYIVTKSVKETAELPLDRLLDAAEPTP</sequence>
<keyword evidence="2" id="KW-0238">DNA-binding</keyword>
<evidence type="ECO:0000256" key="3">
    <source>
        <dbReference type="ARBA" id="ARBA00023163"/>
    </source>
</evidence>
<feature type="domain" description="HTH asnC-type" evidence="4">
    <location>
        <begin position="15"/>
        <end position="76"/>
    </location>
</feature>
<keyword evidence="3" id="KW-0804">Transcription</keyword>
<dbReference type="GO" id="GO:0043200">
    <property type="term" value="P:response to amino acid"/>
    <property type="evidence" value="ECO:0007669"/>
    <property type="project" value="TreeGrafter"/>
</dbReference>
<comment type="caution">
    <text evidence="5">The sequence shown here is derived from an EMBL/GenBank/DDBJ whole genome shotgun (WGS) entry which is preliminary data.</text>
</comment>
<keyword evidence="1" id="KW-0805">Transcription regulation</keyword>
<dbReference type="CDD" id="cd00090">
    <property type="entry name" value="HTH_ARSR"/>
    <property type="match status" value="1"/>
</dbReference>
<reference evidence="5" key="2">
    <citation type="submission" date="2020-09" db="EMBL/GenBank/DDBJ databases">
        <authorList>
            <person name="Sun Q."/>
            <person name="Kim S."/>
        </authorList>
    </citation>
    <scope>NUCLEOTIDE SEQUENCE</scope>
    <source>
        <strain evidence="5">KCTC 42651</strain>
    </source>
</reference>
<dbReference type="PANTHER" id="PTHR30154:SF34">
    <property type="entry name" value="TRANSCRIPTIONAL REGULATOR AZLB"/>
    <property type="match status" value="1"/>
</dbReference>
<dbReference type="InterPro" id="IPR011991">
    <property type="entry name" value="ArsR-like_HTH"/>
</dbReference>
<reference evidence="5" key="1">
    <citation type="journal article" date="2014" name="Int. J. Syst. Evol. Microbiol.">
        <title>Complete genome sequence of Corynebacterium casei LMG S-19264T (=DSM 44701T), isolated from a smear-ripened cheese.</title>
        <authorList>
            <consortium name="US DOE Joint Genome Institute (JGI-PGF)"/>
            <person name="Walter F."/>
            <person name="Albersmeier A."/>
            <person name="Kalinowski J."/>
            <person name="Ruckert C."/>
        </authorList>
    </citation>
    <scope>NUCLEOTIDE SEQUENCE</scope>
    <source>
        <strain evidence="5">KCTC 42651</strain>
    </source>
</reference>
<organism evidence="5 6">
    <name type="scientific">Thalassobaculum fulvum</name>
    <dbReference type="NCBI Taxonomy" id="1633335"/>
    <lineage>
        <taxon>Bacteria</taxon>
        <taxon>Pseudomonadati</taxon>
        <taxon>Pseudomonadota</taxon>
        <taxon>Alphaproteobacteria</taxon>
        <taxon>Rhodospirillales</taxon>
        <taxon>Thalassobaculaceae</taxon>
        <taxon>Thalassobaculum</taxon>
    </lineage>
</organism>
<keyword evidence="6" id="KW-1185">Reference proteome</keyword>